<sequence length="80" mass="9059">MPSPCNAKIVRAFFKHGSMPEEDHTKCPTEGPYFVNPEDEKKGKDGEGKISALGMNEDQKLMAALWEMTDAIEPRRKFVF</sequence>
<protein>
    <submittedName>
        <fullName evidence="1">Uncharacterized protein</fullName>
    </submittedName>
</protein>
<reference evidence="1" key="1">
    <citation type="submission" date="2022-08" db="EMBL/GenBank/DDBJ databases">
        <title>Genome Sequence of Lecanicillium fungicola.</title>
        <authorList>
            <person name="Buettner E."/>
        </authorList>
    </citation>
    <scope>NUCLEOTIDE SEQUENCE</scope>
    <source>
        <strain evidence="1">Babe33</strain>
    </source>
</reference>
<comment type="caution">
    <text evidence="1">The sequence shown here is derived from an EMBL/GenBank/DDBJ whole genome shotgun (WGS) entry which is preliminary data.</text>
</comment>
<evidence type="ECO:0000313" key="2">
    <source>
        <dbReference type="Proteomes" id="UP001143910"/>
    </source>
</evidence>
<organism evidence="1 2">
    <name type="scientific">Zarea fungicola</name>
    <dbReference type="NCBI Taxonomy" id="93591"/>
    <lineage>
        <taxon>Eukaryota</taxon>
        <taxon>Fungi</taxon>
        <taxon>Dikarya</taxon>
        <taxon>Ascomycota</taxon>
        <taxon>Pezizomycotina</taxon>
        <taxon>Sordariomycetes</taxon>
        <taxon>Hypocreomycetidae</taxon>
        <taxon>Hypocreales</taxon>
        <taxon>Cordycipitaceae</taxon>
        <taxon>Zarea</taxon>
    </lineage>
</organism>
<name>A0ACC1MCT8_9HYPO</name>
<gene>
    <name evidence="1" type="ORF">NQ176_g11211</name>
</gene>
<accession>A0ACC1MCT8</accession>
<evidence type="ECO:0000313" key="1">
    <source>
        <dbReference type="EMBL" id="KAJ2957978.1"/>
    </source>
</evidence>
<dbReference type="Proteomes" id="UP001143910">
    <property type="component" value="Unassembled WGS sequence"/>
</dbReference>
<dbReference type="EMBL" id="JANJQO010003598">
    <property type="protein sequence ID" value="KAJ2957978.1"/>
    <property type="molecule type" value="Genomic_DNA"/>
</dbReference>
<keyword evidence="2" id="KW-1185">Reference proteome</keyword>
<proteinExistence type="predicted"/>